<proteinExistence type="predicted"/>
<dbReference type="Pfam" id="PF09580">
    <property type="entry name" value="Spore_YhcN_YlaJ"/>
    <property type="match status" value="1"/>
</dbReference>
<evidence type="ECO:0000313" key="2">
    <source>
        <dbReference type="EMBL" id="MFC7060758.1"/>
    </source>
</evidence>
<keyword evidence="2" id="KW-0449">Lipoprotein</keyword>
<dbReference type="EMBL" id="JBHSZV010000004">
    <property type="protein sequence ID" value="MFC7060758.1"/>
    <property type="molecule type" value="Genomic_DNA"/>
</dbReference>
<gene>
    <name evidence="2" type="ORF">ACFQIC_02585</name>
</gene>
<feature type="compositionally biased region" description="Basic and acidic residues" evidence="1">
    <location>
        <begin position="58"/>
        <end position="83"/>
    </location>
</feature>
<sequence length="187" mass="21668">MWKCICMLTGCGIILMACSGDVPEKTEESQSEELYQPIEYTEDDGSVQSKEIPTGEDQYFKRSTQEENKETKYSETNRSHDNDFNNEESMLITQKVNELKEITLTQAFTNGEKAYVAVMINPYDRRDKDIEEKVMEKAATVTELPIVVYTNINVWDQKKDDNARIKAAEAPKDLQKRIQQFFNQNQE</sequence>
<comment type="caution">
    <text evidence="2">The sequence shown here is derived from an EMBL/GenBank/DDBJ whole genome shotgun (WGS) entry which is preliminary data.</text>
</comment>
<feature type="region of interest" description="Disordered" evidence="1">
    <location>
        <begin position="41"/>
        <end position="86"/>
    </location>
</feature>
<evidence type="ECO:0000256" key="1">
    <source>
        <dbReference type="SAM" id="MobiDB-lite"/>
    </source>
</evidence>
<dbReference type="InterPro" id="IPR019076">
    <property type="entry name" value="Spore_lipoprot_YhcN/YlaJ-like"/>
</dbReference>
<name>A0ABW2EH42_9BACI</name>
<keyword evidence="3" id="KW-1185">Reference proteome</keyword>
<organism evidence="2 3">
    <name type="scientific">Halobacillus seohaensis</name>
    <dbReference type="NCBI Taxonomy" id="447421"/>
    <lineage>
        <taxon>Bacteria</taxon>
        <taxon>Bacillati</taxon>
        <taxon>Bacillota</taxon>
        <taxon>Bacilli</taxon>
        <taxon>Bacillales</taxon>
        <taxon>Bacillaceae</taxon>
        <taxon>Halobacillus</taxon>
    </lineage>
</organism>
<dbReference type="Proteomes" id="UP001596410">
    <property type="component" value="Unassembled WGS sequence"/>
</dbReference>
<accession>A0ABW2EH42</accession>
<reference evidence="3" key="1">
    <citation type="journal article" date="2019" name="Int. J. Syst. Evol. Microbiol.">
        <title>The Global Catalogue of Microorganisms (GCM) 10K type strain sequencing project: providing services to taxonomists for standard genome sequencing and annotation.</title>
        <authorList>
            <consortium name="The Broad Institute Genomics Platform"/>
            <consortium name="The Broad Institute Genome Sequencing Center for Infectious Disease"/>
            <person name="Wu L."/>
            <person name="Ma J."/>
        </authorList>
    </citation>
    <scope>NUCLEOTIDE SEQUENCE [LARGE SCALE GENOMIC DNA]</scope>
    <source>
        <strain evidence="3">CGMCC 4.1621</strain>
    </source>
</reference>
<protein>
    <submittedName>
        <fullName evidence="2">YhcN/YlaJ family sporulation lipoprotein</fullName>
    </submittedName>
</protein>
<dbReference type="PROSITE" id="PS51257">
    <property type="entry name" value="PROKAR_LIPOPROTEIN"/>
    <property type="match status" value="1"/>
</dbReference>
<evidence type="ECO:0000313" key="3">
    <source>
        <dbReference type="Proteomes" id="UP001596410"/>
    </source>
</evidence>
<dbReference type="RefSeq" id="WP_204706990.1">
    <property type="nucleotide sequence ID" value="NZ_JBHSZV010000004.1"/>
</dbReference>